<dbReference type="EMBL" id="LR589184">
    <property type="protein sequence ID" value="VTP04085.1"/>
    <property type="molecule type" value="Genomic_DNA"/>
</dbReference>
<name>A0A653F2V8_9MYCO</name>
<organism evidence="1">
    <name type="scientific">Mycobacterium riyadhense</name>
    <dbReference type="NCBI Taxonomy" id="486698"/>
    <lineage>
        <taxon>Bacteria</taxon>
        <taxon>Bacillati</taxon>
        <taxon>Actinomycetota</taxon>
        <taxon>Actinomycetes</taxon>
        <taxon>Mycobacteriales</taxon>
        <taxon>Mycobacteriaceae</taxon>
        <taxon>Mycobacterium</taxon>
    </lineage>
</organism>
<dbReference type="AlphaFoldDB" id="A0A653F2V8"/>
<accession>A0A653F2V8</accession>
<proteinExistence type="predicted"/>
<reference evidence="1" key="1">
    <citation type="submission" date="2019-05" db="EMBL/GenBank/DDBJ databases">
        <authorList>
            <person name="Naeem R."/>
            <person name="Antony C."/>
            <person name="Guan Q."/>
        </authorList>
    </citation>
    <scope>NUCLEOTIDE SEQUENCE</scope>
    <source>
        <strain evidence="1">2</strain>
    </source>
</reference>
<gene>
    <name evidence="1" type="ORF">BIN_B_05393</name>
</gene>
<evidence type="ECO:0000313" key="1">
    <source>
        <dbReference type="EMBL" id="VTP04085.1"/>
    </source>
</evidence>
<protein>
    <submittedName>
        <fullName evidence="1">Uncharacterized protein</fullName>
    </submittedName>
</protein>
<sequence>MYRPAAQGFRRHPDRLVTGAREHLLGISPHCVKVYERKGRIVVGERFFVALQPARRVQPDRPVGPLLATGHVLHAVTLLNMGRLS</sequence>